<evidence type="ECO:0000313" key="1">
    <source>
        <dbReference type="EMBL" id="CAB1459386.1"/>
    </source>
</evidence>
<comment type="caution">
    <text evidence="1">The sequence shown here is derived from an EMBL/GenBank/DDBJ whole genome shotgun (WGS) entry which is preliminary data.</text>
</comment>
<dbReference type="EMBL" id="CADEAL010004429">
    <property type="protein sequence ID" value="CAB1459386.1"/>
    <property type="molecule type" value="Genomic_DNA"/>
</dbReference>
<dbReference type="AlphaFoldDB" id="A0A9N7W2Y6"/>
<accession>A0A9N7W2Y6</accession>
<organism evidence="1 2">
    <name type="scientific">Pleuronectes platessa</name>
    <name type="common">European plaice</name>
    <dbReference type="NCBI Taxonomy" id="8262"/>
    <lineage>
        <taxon>Eukaryota</taxon>
        <taxon>Metazoa</taxon>
        <taxon>Chordata</taxon>
        <taxon>Craniata</taxon>
        <taxon>Vertebrata</taxon>
        <taxon>Euteleostomi</taxon>
        <taxon>Actinopterygii</taxon>
        <taxon>Neopterygii</taxon>
        <taxon>Teleostei</taxon>
        <taxon>Neoteleostei</taxon>
        <taxon>Acanthomorphata</taxon>
        <taxon>Carangaria</taxon>
        <taxon>Pleuronectiformes</taxon>
        <taxon>Pleuronectoidei</taxon>
        <taxon>Pleuronectidae</taxon>
        <taxon>Pleuronectes</taxon>
    </lineage>
</organism>
<protein>
    <submittedName>
        <fullName evidence="1">Uncharacterized protein</fullName>
    </submittedName>
</protein>
<dbReference type="Proteomes" id="UP001153269">
    <property type="component" value="Unassembled WGS sequence"/>
</dbReference>
<proteinExistence type="predicted"/>
<sequence>MVRWKDGGREREMDGWRDGEMEDLLLRRLFLLSRHDHELKTWPLQMGGVLKLGALYPPTPVGNLHVTRLQVIFLDWHVKGTLCSRNAACPEQIVPLRAVKDAVVLPCSVMKTHPIKGRKQQELKEEEHVVGLFMSIGERTRFYRGGEREERIHRGPGCSCSHLILLGNNHDSFTTKFVSRGCPSSRCFISTFLRRTCFLERPSWDRRSYHIHDNGESLLVTQG</sequence>
<reference evidence="1" key="1">
    <citation type="submission" date="2020-03" db="EMBL/GenBank/DDBJ databases">
        <authorList>
            <person name="Weist P."/>
        </authorList>
    </citation>
    <scope>NUCLEOTIDE SEQUENCE</scope>
</reference>
<evidence type="ECO:0000313" key="2">
    <source>
        <dbReference type="Proteomes" id="UP001153269"/>
    </source>
</evidence>
<keyword evidence="2" id="KW-1185">Reference proteome</keyword>
<gene>
    <name evidence="1" type="ORF">PLEPLA_LOCUS47223</name>
</gene>
<name>A0A9N7W2Y6_PLEPL</name>